<keyword evidence="3" id="KW-1185">Reference proteome</keyword>
<evidence type="ECO:0000313" key="2">
    <source>
        <dbReference type="EMBL" id="MCI61633.1"/>
    </source>
</evidence>
<evidence type="ECO:0000313" key="3">
    <source>
        <dbReference type="Proteomes" id="UP000265520"/>
    </source>
</evidence>
<sequence>PGTSFQHLSILEGRGPQSSSFAARTRGSGQITFSSGLPAYNWAKSSTTPQRARTYPSLSSRAHPL</sequence>
<dbReference type="AlphaFoldDB" id="A0A392TKG4"/>
<feature type="compositionally biased region" description="Polar residues" evidence="1">
    <location>
        <begin position="16"/>
        <end position="26"/>
    </location>
</feature>
<feature type="region of interest" description="Disordered" evidence="1">
    <location>
        <begin position="1"/>
        <end position="26"/>
    </location>
</feature>
<evidence type="ECO:0000256" key="1">
    <source>
        <dbReference type="SAM" id="MobiDB-lite"/>
    </source>
</evidence>
<organism evidence="2 3">
    <name type="scientific">Trifolium medium</name>
    <dbReference type="NCBI Taxonomy" id="97028"/>
    <lineage>
        <taxon>Eukaryota</taxon>
        <taxon>Viridiplantae</taxon>
        <taxon>Streptophyta</taxon>
        <taxon>Embryophyta</taxon>
        <taxon>Tracheophyta</taxon>
        <taxon>Spermatophyta</taxon>
        <taxon>Magnoliopsida</taxon>
        <taxon>eudicotyledons</taxon>
        <taxon>Gunneridae</taxon>
        <taxon>Pentapetalae</taxon>
        <taxon>rosids</taxon>
        <taxon>fabids</taxon>
        <taxon>Fabales</taxon>
        <taxon>Fabaceae</taxon>
        <taxon>Papilionoideae</taxon>
        <taxon>50 kb inversion clade</taxon>
        <taxon>NPAAA clade</taxon>
        <taxon>Hologalegina</taxon>
        <taxon>IRL clade</taxon>
        <taxon>Trifolieae</taxon>
        <taxon>Trifolium</taxon>
    </lineage>
</organism>
<dbReference type="EMBL" id="LXQA010603225">
    <property type="protein sequence ID" value="MCI61633.1"/>
    <property type="molecule type" value="Genomic_DNA"/>
</dbReference>
<accession>A0A392TKG4</accession>
<reference evidence="2 3" key="1">
    <citation type="journal article" date="2018" name="Front. Plant Sci.">
        <title>Red Clover (Trifolium pratense) and Zigzag Clover (T. medium) - A Picture of Genomic Similarities and Differences.</title>
        <authorList>
            <person name="Dluhosova J."/>
            <person name="Istvanek J."/>
            <person name="Nedelnik J."/>
            <person name="Repkova J."/>
        </authorList>
    </citation>
    <scope>NUCLEOTIDE SEQUENCE [LARGE SCALE GENOMIC DNA]</scope>
    <source>
        <strain evidence="3">cv. 10/8</strain>
        <tissue evidence="2">Leaf</tissue>
    </source>
</reference>
<protein>
    <submittedName>
        <fullName evidence="2">Uncharacterized protein</fullName>
    </submittedName>
</protein>
<dbReference type="Proteomes" id="UP000265520">
    <property type="component" value="Unassembled WGS sequence"/>
</dbReference>
<feature type="region of interest" description="Disordered" evidence="1">
    <location>
        <begin position="44"/>
        <end position="65"/>
    </location>
</feature>
<proteinExistence type="predicted"/>
<feature type="non-terminal residue" evidence="2">
    <location>
        <position position="1"/>
    </location>
</feature>
<name>A0A392TKG4_9FABA</name>
<comment type="caution">
    <text evidence="2">The sequence shown here is derived from an EMBL/GenBank/DDBJ whole genome shotgun (WGS) entry which is preliminary data.</text>
</comment>